<proteinExistence type="predicted"/>
<sequence length="220" mass="23492">MRIFAILALFWMTPVFGAIGIELQSGLGLGTSNLDSIDRTSSMGGAIHYSVFSQDRIHLAPYLSIQSDLISIYGNDGAQKSLTRLEHLSLGLGLRVDYQWLPELSVTGTLGALAAQGDLDVNRSLPNTTQIARLRGLEGSGYVIGLAASTPLTQSVRLQVGFTIQQLAFGLPGAFRYDETSAVDSGLSLNSRASSPGDFNLPAELKTSYQTVTFGLVMGF</sequence>
<evidence type="ECO:0000313" key="2">
    <source>
        <dbReference type="Proteomes" id="UP000192907"/>
    </source>
</evidence>
<accession>A0A1Y6BZR3</accession>
<gene>
    <name evidence="1" type="ORF">SAMN06296036_110103</name>
</gene>
<protein>
    <recommendedName>
        <fullName evidence="3">Outer membrane protein beta-barrel domain-containing protein</fullName>
    </recommendedName>
</protein>
<keyword evidence="2" id="KW-1185">Reference proteome</keyword>
<name>A0A1Y6BZR3_9BACT</name>
<evidence type="ECO:0000313" key="1">
    <source>
        <dbReference type="EMBL" id="SMF33865.1"/>
    </source>
</evidence>
<reference evidence="2" key="1">
    <citation type="submission" date="2017-04" db="EMBL/GenBank/DDBJ databases">
        <authorList>
            <person name="Varghese N."/>
            <person name="Submissions S."/>
        </authorList>
    </citation>
    <scope>NUCLEOTIDE SEQUENCE [LARGE SCALE GENOMIC DNA]</scope>
    <source>
        <strain evidence="2">RKEM611</strain>
    </source>
</reference>
<dbReference type="Proteomes" id="UP000192907">
    <property type="component" value="Unassembled WGS sequence"/>
</dbReference>
<dbReference type="RefSeq" id="WP_132320836.1">
    <property type="nucleotide sequence ID" value="NZ_FWZT01000010.1"/>
</dbReference>
<dbReference type="EMBL" id="FWZT01000010">
    <property type="protein sequence ID" value="SMF33865.1"/>
    <property type="molecule type" value="Genomic_DNA"/>
</dbReference>
<evidence type="ECO:0008006" key="3">
    <source>
        <dbReference type="Google" id="ProtNLM"/>
    </source>
</evidence>
<organism evidence="1 2">
    <name type="scientific">Pseudobacteriovorax antillogorgiicola</name>
    <dbReference type="NCBI Taxonomy" id="1513793"/>
    <lineage>
        <taxon>Bacteria</taxon>
        <taxon>Pseudomonadati</taxon>
        <taxon>Bdellovibrionota</taxon>
        <taxon>Oligoflexia</taxon>
        <taxon>Oligoflexales</taxon>
        <taxon>Pseudobacteriovoracaceae</taxon>
        <taxon>Pseudobacteriovorax</taxon>
    </lineage>
</organism>
<dbReference type="AlphaFoldDB" id="A0A1Y6BZR3"/>